<dbReference type="GeneID" id="136812906"/>
<accession>A0A7M5WHV8</accession>
<keyword evidence="2" id="KW-1185">Reference proteome</keyword>
<evidence type="ECO:0000313" key="2">
    <source>
        <dbReference type="Proteomes" id="UP000594262"/>
    </source>
</evidence>
<dbReference type="OrthoDB" id="10611996at2759"/>
<reference evidence="1" key="1">
    <citation type="submission" date="2021-01" db="UniProtKB">
        <authorList>
            <consortium name="EnsemblMetazoa"/>
        </authorList>
    </citation>
    <scope>IDENTIFICATION</scope>
</reference>
<dbReference type="AlphaFoldDB" id="A0A7M5WHV8"/>
<protein>
    <submittedName>
        <fullName evidence="1">Uncharacterized protein</fullName>
    </submittedName>
</protein>
<evidence type="ECO:0000313" key="1">
    <source>
        <dbReference type="EnsemblMetazoa" id="CLYHEMP000056.1"/>
    </source>
</evidence>
<dbReference type="RefSeq" id="XP_066925528.1">
    <property type="nucleotide sequence ID" value="XM_067069427.1"/>
</dbReference>
<name>A0A7M5WHV8_9CNID</name>
<proteinExistence type="predicted"/>
<organism evidence="1 2">
    <name type="scientific">Clytia hemisphaerica</name>
    <dbReference type="NCBI Taxonomy" id="252671"/>
    <lineage>
        <taxon>Eukaryota</taxon>
        <taxon>Metazoa</taxon>
        <taxon>Cnidaria</taxon>
        <taxon>Hydrozoa</taxon>
        <taxon>Hydroidolina</taxon>
        <taxon>Leptothecata</taxon>
        <taxon>Obeliida</taxon>
        <taxon>Clytiidae</taxon>
        <taxon>Clytia</taxon>
    </lineage>
</organism>
<sequence>MKMPSNSDYKISPLHLSESLQTALEAIQLAQQDANTLAGFNNSRQQRRRASLPAEPLLGALKRTLSHKRFPHLNSTKSIPFGFSPSSKQSSNLPHLHWSRSHCVLPHLPGTSKHRSARRGSLPADFKFMNEDFTIKEGRLNEGRKRRGSYPLTEEMMKQRDHLHRCKAIHKANITLHDLIKEWKNVHPTAVKRVKSEPFNPNTKDKDYDETKLARTISMTADFINKEIAPSKNLIHIHFIDSKTVTPFSGHAIAAK</sequence>
<dbReference type="EnsemblMetazoa" id="CLYHEMT000056.1">
    <property type="protein sequence ID" value="CLYHEMP000056.1"/>
    <property type="gene ID" value="CLYHEMG000056"/>
</dbReference>
<dbReference type="Proteomes" id="UP000594262">
    <property type="component" value="Unplaced"/>
</dbReference>